<dbReference type="PANTHER" id="PTHR43190:SF3">
    <property type="entry name" value="N-ACETYL-D-GLUCOSAMINE KINASE"/>
    <property type="match status" value="1"/>
</dbReference>
<dbReference type="EMBL" id="CP159218">
    <property type="protein sequence ID" value="XCG65176.1"/>
    <property type="molecule type" value="Genomic_DNA"/>
</dbReference>
<sequence length="304" mass="30472">MSIVVGVDVGGSGLRCVVVRDDVRDGVRSAPGIRIGSGGVSLPALVETVRGFLPADERIDALTFAARSFTTLADPDEMLAAVVGLGAARSVLCADAVSSLVGALGAVRPGAVIAVGTGAIGFGTDFAGAHRRVDGWGHVLGDRGSAAWLGCETLRRLLVAVDLGHPTGALLSAAQEHFGPVMAWSRQVMTRDDAPALLGAFAPRVTALVDEDPLAATLCAEAGGLLAATLLAASEPLPDDAVLSWTGGLLSSAAVREPFEAAVAAAGRRLTPPVGGSLDGAVLLAEAVAVGESPAAFAPYLMLG</sequence>
<protein>
    <submittedName>
        <fullName evidence="2">BadF/BadG/BcrA/BcrD ATPase family protein</fullName>
    </submittedName>
</protein>
<dbReference type="InterPro" id="IPR043129">
    <property type="entry name" value="ATPase_NBD"/>
</dbReference>
<dbReference type="RefSeq" id="WP_353650786.1">
    <property type="nucleotide sequence ID" value="NZ_CP159218.1"/>
</dbReference>
<dbReference type="SUPFAM" id="SSF53067">
    <property type="entry name" value="Actin-like ATPase domain"/>
    <property type="match status" value="1"/>
</dbReference>
<dbReference type="PANTHER" id="PTHR43190">
    <property type="entry name" value="N-ACETYL-D-GLUCOSAMINE KINASE"/>
    <property type="match status" value="1"/>
</dbReference>
<proteinExistence type="predicted"/>
<feature type="domain" description="ATPase BadF/BadG/BcrA/BcrD type" evidence="1">
    <location>
        <begin position="5"/>
        <end position="269"/>
    </location>
</feature>
<dbReference type="InterPro" id="IPR002731">
    <property type="entry name" value="ATPase_BadF"/>
</dbReference>
<dbReference type="InterPro" id="IPR052519">
    <property type="entry name" value="Euk-type_GlcNAc_Kinase"/>
</dbReference>
<evidence type="ECO:0000313" key="2">
    <source>
        <dbReference type="EMBL" id="XCG65176.1"/>
    </source>
</evidence>
<dbReference type="Gene3D" id="3.30.420.40">
    <property type="match status" value="2"/>
</dbReference>
<dbReference type="AlphaFoldDB" id="A0AAU8DT76"/>
<dbReference type="Pfam" id="PF01869">
    <property type="entry name" value="BcrAD_BadFG"/>
    <property type="match status" value="1"/>
</dbReference>
<name>A0AAU8DT76_9ACTN</name>
<accession>A0AAU8DT76</accession>
<gene>
    <name evidence="2" type="ORF">ABLG96_07740</name>
</gene>
<reference evidence="2" key="1">
    <citation type="submission" date="2024-05" db="EMBL/GenBank/DDBJ databases">
        <authorList>
            <person name="Cai S.Y."/>
            <person name="Jin L.M."/>
            <person name="Li H.R."/>
        </authorList>
    </citation>
    <scope>NUCLEOTIDE SEQUENCE</scope>
    <source>
        <strain evidence="2">A5-74</strain>
    </source>
</reference>
<organism evidence="2">
    <name type="scientific">Nakamurella sp. A5-74</name>
    <dbReference type="NCBI Taxonomy" id="3158264"/>
    <lineage>
        <taxon>Bacteria</taxon>
        <taxon>Bacillati</taxon>
        <taxon>Actinomycetota</taxon>
        <taxon>Actinomycetes</taxon>
        <taxon>Nakamurellales</taxon>
        <taxon>Nakamurellaceae</taxon>
        <taxon>Nakamurella</taxon>
    </lineage>
</organism>
<evidence type="ECO:0000259" key="1">
    <source>
        <dbReference type="Pfam" id="PF01869"/>
    </source>
</evidence>